<name>A0A9P7SZU4_9HYPO</name>
<accession>A0A9P7SZU4</accession>
<dbReference type="Proteomes" id="UP000748025">
    <property type="component" value="Unassembled WGS sequence"/>
</dbReference>
<keyword evidence="2" id="KW-1185">Reference proteome</keyword>
<gene>
    <name evidence="1" type="ORF">E4U43_000311</name>
</gene>
<reference evidence="1" key="1">
    <citation type="journal article" date="2020" name="bioRxiv">
        <title>Whole genome comparisons of ergot fungi reveals the divergence and evolution of species within the genus Claviceps are the result of varying mechanisms driving genome evolution and host range expansion.</title>
        <authorList>
            <person name="Wyka S.A."/>
            <person name="Mondo S.J."/>
            <person name="Liu M."/>
            <person name="Dettman J."/>
            <person name="Nalam V."/>
            <person name="Broders K.D."/>
        </authorList>
    </citation>
    <scope>NUCLEOTIDE SEQUENCE</scope>
    <source>
        <strain evidence="1">CCC 602</strain>
    </source>
</reference>
<sequence length="144" mass="15949">MEDLLIRRSDAVLARESRLNKNQGFFGNPRPHRTITSERNLSTSSLANGIQKSCHEDMKTMMKSLGQDSGAVLSEAMVPVPGRANNFYLLHCSMRTWGKGKLALNTEQSQSIYKPAQQQQIANSSLVRLRRVAGDFGPDKSALS</sequence>
<comment type="caution">
    <text evidence="1">The sequence shown here is derived from an EMBL/GenBank/DDBJ whole genome shotgun (WGS) entry which is preliminary data.</text>
</comment>
<organism evidence="1 2">
    <name type="scientific">Claviceps pusilla</name>
    <dbReference type="NCBI Taxonomy" id="123648"/>
    <lineage>
        <taxon>Eukaryota</taxon>
        <taxon>Fungi</taxon>
        <taxon>Dikarya</taxon>
        <taxon>Ascomycota</taxon>
        <taxon>Pezizomycotina</taxon>
        <taxon>Sordariomycetes</taxon>
        <taxon>Hypocreomycetidae</taxon>
        <taxon>Hypocreales</taxon>
        <taxon>Clavicipitaceae</taxon>
        <taxon>Claviceps</taxon>
    </lineage>
</organism>
<evidence type="ECO:0000313" key="2">
    <source>
        <dbReference type="Proteomes" id="UP000748025"/>
    </source>
</evidence>
<protein>
    <submittedName>
        <fullName evidence="1">Uncharacterized protein</fullName>
    </submittedName>
</protein>
<proteinExistence type="predicted"/>
<dbReference type="EMBL" id="SRPW01000109">
    <property type="protein sequence ID" value="KAG6017710.1"/>
    <property type="molecule type" value="Genomic_DNA"/>
</dbReference>
<evidence type="ECO:0000313" key="1">
    <source>
        <dbReference type="EMBL" id="KAG6017710.1"/>
    </source>
</evidence>
<dbReference type="AlphaFoldDB" id="A0A9P7SZU4"/>